<proteinExistence type="predicted"/>
<reference evidence="1 2" key="1">
    <citation type="submission" date="2008-06" db="EMBL/GenBank/DDBJ databases">
        <title>Complete sequence of Chloroherpeton thalassium ATCC 35110.</title>
        <authorList>
            <consortium name="US DOE Joint Genome Institute"/>
            <person name="Lucas S."/>
            <person name="Copeland A."/>
            <person name="Lapidus A."/>
            <person name="Glavina del Rio T."/>
            <person name="Dalin E."/>
            <person name="Tice H."/>
            <person name="Bruce D."/>
            <person name="Goodwin L."/>
            <person name="Pitluck S."/>
            <person name="Schmutz J."/>
            <person name="Larimer F."/>
            <person name="Land M."/>
            <person name="Hauser L."/>
            <person name="Kyrpides N."/>
            <person name="Mikhailova N."/>
            <person name="Liu Z."/>
            <person name="Li T."/>
            <person name="Zhao F."/>
            <person name="Overmann J."/>
            <person name="Bryant D.A."/>
            <person name="Richardson P."/>
        </authorList>
    </citation>
    <scope>NUCLEOTIDE SEQUENCE [LARGE SCALE GENOMIC DNA]</scope>
    <source>
        <strain evidence="2">ATCC 35110 / GB-78</strain>
    </source>
</reference>
<name>B3QYI2_CHLT3</name>
<dbReference type="KEGG" id="cts:Ctha_1146"/>
<evidence type="ECO:0008006" key="3">
    <source>
        <dbReference type="Google" id="ProtNLM"/>
    </source>
</evidence>
<sequence length="71" mass="7442">MADEQNPLNDLLTNATNAFGEIGNAHMALLNKGMGAFGSVAGNVLNGFTDFVKSFTATVTQVLEKVTAPKQ</sequence>
<dbReference type="RefSeq" id="WP_012499694.1">
    <property type="nucleotide sequence ID" value="NC_011026.1"/>
</dbReference>
<gene>
    <name evidence="1" type="ordered locus">Ctha_1146</name>
</gene>
<dbReference type="Proteomes" id="UP000001208">
    <property type="component" value="Chromosome"/>
</dbReference>
<protein>
    <recommendedName>
        <fullName evidence="3">Chlorosome envelope protein B</fullName>
    </recommendedName>
</protein>
<keyword evidence="2" id="KW-1185">Reference proteome</keyword>
<evidence type="ECO:0000313" key="2">
    <source>
        <dbReference type="Proteomes" id="UP000001208"/>
    </source>
</evidence>
<dbReference type="AlphaFoldDB" id="B3QYI2"/>
<accession>B3QYI2</accession>
<dbReference type="HOGENOM" id="CLU_2732696_0_0_10"/>
<evidence type="ECO:0000313" key="1">
    <source>
        <dbReference type="EMBL" id="ACF13610.1"/>
    </source>
</evidence>
<organism evidence="1 2">
    <name type="scientific">Chloroherpeton thalassium (strain ATCC 35110 / GB-78)</name>
    <dbReference type="NCBI Taxonomy" id="517418"/>
    <lineage>
        <taxon>Bacteria</taxon>
        <taxon>Pseudomonadati</taxon>
        <taxon>Chlorobiota</taxon>
        <taxon>Chlorobiia</taxon>
        <taxon>Chlorobiales</taxon>
        <taxon>Chloroherpetonaceae</taxon>
        <taxon>Chloroherpeton</taxon>
    </lineage>
</organism>
<dbReference type="EMBL" id="CP001100">
    <property type="protein sequence ID" value="ACF13610.1"/>
    <property type="molecule type" value="Genomic_DNA"/>
</dbReference>